<dbReference type="RefSeq" id="WP_094826048.1">
    <property type="nucleotide sequence ID" value="NZ_NEVL01000003.1"/>
</dbReference>
<dbReference type="Gene3D" id="3.40.50.2300">
    <property type="match status" value="1"/>
</dbReference>
<dbReference type="OrthoDB" id="9146564at2"/>
<evidence type="ECO:0000259" key="7">
    <source>
        <dbReference type="PROSITE" id="PS50109"/>
    </source>
</evidence>
<dbReference type="SMART" id="SM00388">
    <property type="entry name" value="HisKA"/>
    <property type="match status" value="1"/>
</dbReference>
<dbReference type="InterPro" id="IPR001789">
    <property type="entry name" value="Sig_transdc_resp-reg_receiver"/>
</dbReference>
<dbReference type="SMART" id="SM00091">
    <property type="entry name" value="PAS"/>
    <property type="match status" value="2"/>
</dbReference>
<reference evidence="10 11" key="1">
    <citation type="submission" date="2017-05" db="EMBL/GenBank/DDBJ databases">
        <title>Complete and WGS of Bordetella genogroups.</title>
        <authorList>
            <person name="Spilker T."/>
            <person name="LiPuma J."/>
        </authorList>
    </citation>
    <scope>NUCLEOTIDE SEQUENCE [LARGE SCALE GENOMIC DNA]</scope>
    <source>
        <strain evidence="10 11">AU17610</strain>
    </source>
</reference>
<feature type="domain" description="Histidine kinase" evidence="7">
    <location>
        <begin position="621"/>
        <end position="846"/>
    </location>
</feature>
<dbReference type="Pfam" id="PF08448">
    <property type="entry name" value="PAS_4"/>
    <property type="match status" value="1"/>
</dbReference>
<evidence type="ECO:0000256" key="1">
    <source>
        <dbReference type="ARBA" id="ARBA00000085"/>
    </source>
</evidence>
<protein>
    <recommendedName>
        <fullName evidence="2">histidine kinase</fullName>
        <ecNumber evidence="2">2.7.13.3</ecNumber>
    </recommendedName>
</protein>
<dbReference type="EMBL" id="NEVL01000003">
    <property type="protein sequence ID" value="OZI35238.1"/>
    <property type="molecule type" value="Genomic_DNA"/>
</dbReference>
<keyword evidence="5" id="KW-0418">Kinase</keyword>
<evidence type="ECO:0000256" key="3">
    <source>
        <dbReference type="ARBA" id="ARBA00022553"/>
    </source>
</evidence>
<dbReference type="Gene3D" id="1.10.287.130">
    <property type="match status" value="1"/>
</dbReference>
<dbReference type="NCBIfam" id="TIGR00229">
    <property type="entry name" value="sensory_box"/>
    <property type="match status" value="1"/>
</dbReference>
<dbReference type="InterPro" id="IPR004358">
    <property type="entry name" value="Sig_transdc_His_kin-like_C"/>
</dbReference>
<dbReference type="InterPro" id="IPR036097">
    <property type="entry name" value="HisK_dim/P_sf"/>
</dbReference>
<dbReference type="EC" id="2.7.13.3" evidence="2"/>
<keyword evidence="4" id="KW-0808">Transferase</keyword>
<gene>
    <name evidence="10" type="ORF">CEG14_09030</name>
</gene>
<dbReference type="CDD" id="cd00130">
    <property type="entry name" value="PAS"/>
    <property type="match status" value="1"/>
</dbReference>
<dbReference type="InterPro" id="IPR005467">
    <property type="entry name" value="His_kinase_dom"/>
</dbReference>
<dbReference type="InterPro" id="IPR011006">
    <property type="entry name" value="CheY-like_superfamily"/>
</dbReference>
<dbReference type="Pfam" id="PF02518">
    <property type="entry name" value="HATPase_c"/>
    <property type="match status" value="1"/>
</dbReference>
<evidence type="ECO:0000313" key="11">
    <source>
        <dbReference type="Proteomes" id="UP000217005"/>
    </source>
</evidence>
<feature type="domain" description="PAS" evidence="9">
    <location>
        <begin position="496"/>
        <end position="536"/>
    </location>
</feature>
<dbReference type="Proteomes" id="UP000217005">
    <property type="component" value="Unassembled WGS sequence"/>
</dbReference>
<dbReference type="InterPro" id="IPR036890">
    <property type="entry name" value="HATPase_C_sf"/>
</dbReference>
<dbReference type="SUPFAM" id="SSF55781">
    <property type="entry name" value="GAF domain-like"/>
    <property type="match status" value="2"/>
</dbReference>
<dbReference type="PROSITE" id="PS50109">
    <property type="entry name" value="HIS_KIN"/>
    <property type="match status" value="1"/>
</dbReference>
<dbReference type="InterPro" id="IPR000014">
    <property type="entry name" value="PAS"/>
</dbReference>
<evidence type="ECO:0000313" key="10">
    <source>
        <dbReference type="EMBL" id="OZI35238.1"/>
    </source>
</evidence>
<dbReference type="AlphaFoldDB" id="A0A261SCV2"/>
<dbReference type="PANTHER" id="PTHR43065:SF42">
    <property type="entry name" value="TWO-COMPONENT SENSOR PPRA"/>
    <property type="match status" value="1"/>
</dbReference>
<dbReference type="Gene3D" id="3.30.565.10">
    <property type="entry name" value="Histidine kinase-like ATPase, C-terminal domain"/>
    <property type="match status" value="1"/>
</dbReference>
<dbReference type="Gene3D" id="3.30.450.40">
    <property type="match status" value="2"/>
</dbReference>
<dbReference type="InterPro" id="IPR013656">
    <property type="entry name" value="PAS_4"/>
</dbReference>
<sequence>MLSKGDRVSNPWTDTLARLEDERVMLQRIAAGVPLADVLVYVLHAVEAQSSITLRTSIAFLDETGERLVDTVAPSLPQAFLESLEGAPVGPTVASWGAAAYFGSPVYVDDISRHPNWTAWRDLAQAHGVQACWSTPIRATDGRVLGVFTNYYAVPHTPSAQDIDAIALVTRTAALAIERHVTERALHQSSERWRGIFERMQEGFFLSEAIRDRDGKICDFRFLEVNPALERQSGLRAGNTLGRTMREMFPRVPEQVMQTFINVVETGEPAQFEIAVPGPPEGWYEARARREGHDQLTALFLDVSARKAAEAELWEGQHRKSFLLTLGDTLRNLPGQVEIETTACEALGRHLGLGMAAVVDVEADDSITLSTCWLSQGEDEVTAEGLAQQLSGEFHEAVRNGKTAYLAPFLTSATGTAHPSALAVPLRRWGRVGGALYVRPSEAGRIKGSDIAFIEEVAERVCDAIERAGYSKMLEQRVEFAIAERDRIWRLSPELLAVVNSEGRFISVNPAVRAILGWSPDQFLSMPLAELVHADDLADTLAAFSPPQPGQLGARHLESRLLNRNGSYNWITWSLAQTQGMLYLAGRDDTEIKIQSEALAQTADALRQSQKMEAVGRLTGGIAHDFNNMLQGISGALYLIRRKLNAGKVDEVDRFINTAMESTERAARLTQRLLTFSRRQPIDPKPLCPARVLTSMEDLFRRYIGEHVTLEFEFAPDLAGVRCDGNQLENALLNLVINGRDAMPDGGALRIRAENRRLDAGMTRQYPELVPGEYVALSVIDTGCGMSPEVVAQAFDPFFTTKPLGEGTGLGLSMIYGFAQQAGGIAVIQSELGRGTSVTMYLPRYDGAVADAPPEALEASTGPVGDPHAVVALVEDDAGVREMVRASLEQLQVRVITAADGEAGRQMVCAAPRVDVLLTDVGLPGLNGRQLADAARITHPQVKVILMTGYAENAARGKGFLDEGMELIVKPFHMEDLTDRVCRVLRQQQARAAQAQDPDAAGPRRA</sequence>
<dbReference type="PRINTS" id="PR00344">
    <property type="entry name" value="BCTRLSENSOR"/>
</dbReference>
<dbReference type="Pfam" id="PF00512">
    <property type="entry name" value="HisKA"/>
    <property type="match status" value="1"/>
</dbReference>
<feature type="modified residue" description="4-aspartylphosphate" evidence="6">
    <location>
        <position position="920"/>
    </location>
</feature>
<dbReference type="InterPro" id="IPR003661">
    <property type="entry name" value="HisK_dim/P_dom"/>
</dbReference>
<dbReference type="SMART" id="SM00387">
    <property type="entry name" value="HATPase_c"/>
    <property type="match status" value="1"/>
</dbReference>
<evidence type="ECO:0000256" key="2">
    <source>
        <dbReference type="ARBA" id="ARBA00012438"/>
    </source>
</evidence>
<evidence type="ECO:0000259" key="9">
    <source>
        <dbReference type="PROSITE" id="PS50112"/>
    </source>
</evidence>
<dbReference type="Gene3D" id="3.30.450.20">
    <property type="entry name" value="PAS domain"/>
    <property type="match status" value="2"/>
</dbReference>
<dbReference type="SMART" id="SM00065">
    <property type="entry name" value="GAF"/>
    <property type="match status" value="1"/>
</dbReference>
<evidence type="ECO:0000259" key="8">
    <source>
        <dbReference type="PROSITE" id="PS50110"/>
    </source>
</evidence>
<proteinExistence type="predicted"/>
<dbReference type="SUPFAM" id="SSF55785">
    <property type="entry name" value="PYP-like sensor domain (PAS domain)"/>
    <property type="match status" value="2"/>
</dbReference>
<feature type="domain" description="Response regulatory" evidence="8">
    <location>
        <begin position="870"/>
        <end position="985"/>
    </location>
</feature>
<name>A0A261SCV2_9BORD</name>
<evidence type="ECO:0000256" key="5">
    <source>
        <dbReference type="ARBA" id="ARBA00022777"/>
    </source>
</evidence>
<dbReference type="InterPro" id="IPR035965">
    <property type="entry name" value="PAS-like_dom_sf"/>
</dbReference>
<dbReference type="SUPFAM" id="SSF47384">
    <property type="entry name" value="Homodimeric domain of signal transducing histidine kinase"/>
    <property type="match status" value="1"/>
</dbReference>
<dbReference type="InterPro" id="IPR003594">
    <property type="entry name" value="HATPase_dom"/>
</dbReference>
<dbReference type="PROSITE" id="PS50112">
    <property type="entry name" value="PAS"/>
    <property type="match status" value="1"/>
</dbReference>
<dbReference type="InterPro" id="IPR013655">
    <property type="entry name" value="PAS_fold_3"/>
</dbReference>
<dbReference type="PROSITE" id="PS50110">
    <property type="entry name" value="RESPONSE_REGULATORY"/>
    <property type="match status" value="1"/>
</dbReference>
<dbReference type="PANTHER" id="PTHR43065">
    <property type="entry name" value="SENSOR HISTIDINE KINASE"/>
    <property type="match status" value="1"/>
</dbReference>
<comment type="catalytic activity">
    <reaction evidence="1">
        <text>ATP + protein L-histidine = ADP + protein N-phospho-L-histidine.</text>
        <dbReference type="EC" id="2.7.13.3"/>
    </reaction>
</comment>
<dbReference type="GO" id="GO:0000155">
    <property type="term" value="F:phosphorelay sensor kinase activity"/>
    <property type="evidence" value="ECO:0007669"/>
    <property type="project" value="InterPro"/>
</dbReference>
<dbReference type="InterPro" id="IPR003018">
    <property type="entry name" value="GAF"/>
</dbReference>
<evidence type="ECO:0000256" key="4">
    <source>
        <dbReference type="ARBA" id="ARBA00022679"/>
    </source>
</evidence>
<comment type="caution">
    <text evidence="10">The sequence shown here is derived from an EMBL/GenBank/DDBJ whole genome shotgun (WGS) entry which is preliminary data.</text>
</comment>
<dbReference type="SUPFAM" id="SSF55874">
    <property type="entry name" value="ATPase domain of HSP90 chaperone/DNA topoisomerase II/histidine kinase"/>
    <property type="match status" value="1"/>
</dbReference>
<keyword evidence="3 6" id="KW-0597">Phosphoprotein</keyword>
<dbReference type="Pfam" id="PF00072">
    <property type="entry name" value="Response_reg"/>
    <property type="match status" value="1"/>
</dbReference>
<dbReference type="Pfam" id="PF08447">
    <property type="entry name" value="PAS_3"/>
    <property type="match status" value="1"/>
</dbReference>
<evidence type="ECO:0000256" key="6">
    <source>
        <dbReference type="PROSITE-ProRule" id="PRU00169"/>
    </source>
</evidence>
<dbReference type="SUPFAM" id="SSF52172">
    <property type="entry name" value="CheY-like"/>
    <property type="match status" value="1"/>
</dbReference>
<organism evidence="10 11">
    <name type="scientific">Bordetella genomosp. 1</name>
    <dbReference type="NCBI Taxonomy" id="1395607"/>
    <lineage>
        <taxon>Bacteria</taxon>
        <taxon>Pseudomonadati</taxon>
        <taxon>Pseudomonadota</taxon>
        <taxon>Betaproteobacteria</taxon>
        <taxon>Burkholderiales</taxon>
        <taxon>Alcaligenaceae</taxon>
        <taxon>Bordetella</taxon>
    </lineage>
</organism>
<accession>A0A261SCV2</accession>
<dbReference type="Pfam" id="PF13185">
    <property type="entry name" value="GAF_2"/>
    <property type="match status" value="1"/>
</dbReference>
<dbReference type="SMART" id="SM00448">
    <property type="entry name" value="REC"/>
    <property type="match status" value="1"/>
</dbReference>
<dbReference type="InterPro" id="IPR029016">
    <property type="entry name" value="GAF-like_dom_sf"/>
</dbReference>